<proteinExistence type="predicted"/>
<dbReference type="PANTHER" id="PTHR36436:SF6">
    <property type="entry name" value="SLL5081 PROTEIN"/>
    <property type="match status" value="1"/>
</dbReference>
<dbReference type="Pfam" id="PF09234">
    <property type="entry name" value="DUF1963"/>
    <property type="match status" value="1"/>
</dbReference>
<evidence type="ECO:0000313" key="2">
    <source>
        <dbReference type="EMBL" id="TLU66149.1"/>
    </source>
</evidence>
<protein>
    <submittedName>
        <fullName evidence="2">DUF1963 domain-containing protein</fullName>
    </submittedName>
</protein>
<dbReference type="Gene3D" id="2.30.320.10">
    <property type="entry name" value="YwqG-like"/>
    <property type="match status" value="1"/>
</dbReference>
<feature type="transmembrane region" description="Helical" evidence="1">
    <location>
        <begin position="69"/>
        <end position="89"/>
    </location>
</feature>
<sequence length="96" mass="11011">MNEKVLALGEKCLRLVTSNKSTSSFLGGKPLVGGQFEWPRKNDKPLGFIGQLDLKEINSEKEIDWLPQVGRLLFFIAEFIPFGIIYYWYLKPVYGI</sequence>
<dbReference type="InterPro" id="IPR015315">
    <property type="entry name" value="DUF1963"/>
</dbReference>
<dbReference type="RefSeq" id="WP_138319025.1">
    <property type="nucleotide sequence ID" value="NZ_VCBC01000005.1"/>
</dbReference>
<dbReference type="SUPFAM" id="SSF103032">
    <property type="entry name" value="Hypothetical protein YwqG"/>
    <property type="match status" value="1"/>
</dbReference>
<keyword evidence="1" id="KW-0812">Transmembrane</keyword>
<organism evidence="2 3">
    <name type="scientific">Thalassotalea litorea</name>
    <dbReference type="NCBI Taxonomy" id="2020715"/>
    <lineage>
        <taxon>Bacteria</taxon>
        <taxon>Pseudomonadati</taxon>
        <taxon>Pseudomonadota</taxon>
        <taxon>Gammaproteobacteria</taxon>
        <taxon>Alteromonadales</taxon>
        <taxon>Colwelliaceae</taxon>
        <taxon>Thalassotalea</taxon>
    </lineage>
</organism>
<dbReference type="AlphaFoldDB" id="A0A5R9INJ5"/>
<dbReference type="OrthoDB" id="4929513at2"/>
<dbReference type="Proteomes" id="UP000307790">
    <property type="component" value="Unassembled WGS sequence"/>
</dbReference>
<dbReference type="EMBL" id="VCBC01000005">
    <property type="protein sequence ID" value="TLU66149.1"/>
    <property type="molecule type" value="Genomic_DNA"/>
</dbReference>
<keyword evidence="1" id="KW-0472">Membrane</keyword>
<dbReference type="PANTHER" id="PTHR36436">
    <property type="entry name" value="SLL5081 PROTEIN"/>
    <property type="match status" value="1"/>
</dbReference>
<evidence type="ECO:0000313" key="3">
    <source>
        <dbReference type="Proteomes" id="UP000307790"/>
    </source>
</evidence>
<evidence type="ECO:0000256" key="1">
    <source>
        <dbReference type="SAM" id="Phobius"/>
    </source>
</evidence>
<name>A0A5R9INJ5_9GAMM</name>
<gene>
    <name evidence="2" type="ORF">FE810_05360</name>
</gene>
<comment type="caution">
    <text evidence="2">The sequence shown here is derived from an EMBL/GenBank/DDBJ whole genome shotgun (WGS) entry which is preliminary data.</text>
</comment>
<keyword evidence="3" id="KW-1185">Reference proteome</keyword>
<dbReference type="InterPro" id="IPR035948">
    <property type="entry name" value="YwqG-like_sf"/>
</dbReference>
<accession>A0A5R9INJ5</accession>
<keyword evidence="1" id="KW-1133">Transmembrane helix</keyword>
<reference evidence="2 3" key="1">
    <citation type="submission" date="2019-05" db="EMBL/GenBank/DDBJ databases">
        <title>Genome sequences of Thalassotalea litorea 1K03283.</title>
        <authorList>
            <person name="Zhang D."/>
        </authorList>
    </citation>
    <scope>NUCLEOTIDE SEQUENCE [LARGE SCALE GENOMIC DNA]</scope>
    <source>
        <strain evidence="2 3">MCCC 1K03283</strain>
    </source>
</reference>